<gene>
    <name evidence="3" type="ORF">SAMN05444390_105200</name>
</gene>
<name>A0A1H6D8C4_9GAMM</name>
<evidence type="ECO:0000256" key="1">
    <source>
        <dbReference type="SAM" id="Phobius"/>
    </source>
</evidence>
<sequence>MTQVAENPYAAPEADLEVQQNAGDLSVFSRFSTWWVFLLSIVTIGIYPLFWIHGRTRKLNSISEHEKVPTGLVTTYIVVSLAALILPTLFGFVLASGAGSMGALTAINIFGNLLSLTGFILLEVWAFKFRGVLNRVTQSEGKRTWAGGVMTFFFTMLYMNYKINQHIDSRR</sequence>
<accession>A0A1H6D8C4</accession>
<dbReference type="RefSeq" id="WP_104005028.1">
    <property type="nucleotide sequence ID" value="NZ_FNVQ01000005.1"/>
</dbReference>
<evidence type="ECO:0000313" key="4">
    <source>
        <dbReference type="Proteomes" id="UP000236745"/>
    </source>
</evidence>
<keyword evidence="1" id="KW-0472">Membrane</keyword>
<reference evidence="3 4" key="1">
    <citation type="submission" date="2016-10" db="EMBL/GenBank/DDBJ databases">
        <authorList>
            <person name="de Groot N.N."/>
        </authorList>
    </citation>
    <scope>NUCLEOTIDE SEQUENCE [LARGE SCALE GENOMIC DNA]</scope>
    <source>
        <strain evidence="3 4">DSM 22012</strain>
    </source>
</reference>
<feature type="transmembrane region" description="Helical" evidence="1">
    <location>
        <begin position="34"/>
        <end position="52"/>
    </location>
</feature>
<keyword evidence="1" id="KW-1133">Transmembrane helix</keyword>
<dbReference type="InterPro" id="IPR025328">
    <property type="entry name" value="DUF4234"/>
</dbReference>
<proteinExistence type="predicted"/>
<dbReference type="OrthoDB" id="7060663at2"/>
<organism evidence="3 4">
    <name type="scientific">Marinobacterium lutimaris</name>
    <dbReference type="NCBI Taxonomy" id="568106"/>
    <lineage>
        <taxon>Bacteria</taxon>
        <taxon>Pseudomonadati</taxon>
        <taxon>Pseudomonadota</taxon>
        <taxon>Gammaproteobacteria</taxon>
        <taxon>Oceanospirillales</taxon>
        <taxon>Oceanospirillaceae</taxon>
        <taxon>Marinobacterium</taxon>
    </lineage>
</organism>
<protein>
    <recommendedName>
        <fullName evidence="2">DUF4234 domain-containing protein</fullName>
    </recommendedName>
</protein>
<keyword evidence="4" id="KW-1185">Reference proteome</keyword>
<evidence type="ECO:0000313" key="3">
    <source>
        <dbReference type="EMBL" id="SEG81472.1"/>
    </source>
</evidence>
<dbReference type="AlphaFoldDB" id="A0A1H6D8C4"/>
<keyword evidence="1" id="KW-0812">Transmembrane</keyword>
<dbReference type="Pfam" id="PF14018">
    <property type="entry name" value="DUF4234"/>
    <property type="match status" value="1"/>
</dbReference>
<feature type="domain" description="DUF4234" evidence="2">
    <location>
        <begin position="32"/>
        <end position="134"/>
    </location>
</feature>
<feature type="transmembrane region" description="Helical" evidence="1">
    <location>
        <begin position="101"/>
        <end position="122"/>
    </location>
</feature>
<dbReference type="Proteomes" id="UP000236745">
    <property type="component" value="Unassembled WGS sequence"/>
</dbReference>
<evidence type="ECO:0000259" key="2">
    <source>
        <dbReference type="Pfam" id="PF14018"/>
    </source>
</evidence>
<feature type="transmembrane region" description="Helical" evidence="1">
    <location>
        <begin position="143"/>
        <end position="161"/>
    </location>
</feature>
<feature type="transmembrane region" description="Helical" evidence="1">
    <location>
        <begin position="73"/>
        <end position="95"/>
    </location>
</feature>
<dbReference type="EMBL" id="FNVQ01000005">
    <property type="protein sequence ID" value="SEG81472.1"/>
    <property type="molecule type" value="Genomic_DNA"/>
</dbReference>